<feature type="transmembrane region" description="Helical" evidence="5">
    <location>
        <begin position="273"/>
        <end position="295"/>
    </location>
</feature>
<dbReference type="InterPro" id="IPR005828">
    <property type="entry name" value="MFS_sugar_transport-like"/>
</dbReference>
<dbReference type="GO" id="GO:0022857">
    <property type="term" value="F:transmembrane transporter activity"/>
    <property type="evidence" value="ECO:0007669"/>
    <property type="project" value="InterPro"/>
</dbReference>
<reference evidence="7 8" key="1">
    <citation type="submission" date="2014-04" db="EMBL/GenBank/DDBJ databases">
        <title>Genome evolution of avian class.</title>
        <authorList>
            <person name="Zhang G."/>
            <person name="Li C."/>
        </authorList>
    </citation>
    <scope>NUCLEOTIDE SEQUENCE [LARGE SCALE GENOMIC DNA]</scope>
    <source>
        <strain evidence="7">BGI_N325</strain>
    </source>
</reference>
<feature type="non-terminal residue" evidence="7">
    <location>
        <position position="328"/>
    </location>
</feature>
<feature type="transmembrane region" description="Helical" evidence="5">
    <location>
        <begin position="241"/>
        <end position="261"/>
    </location>
</feature>
<evidence type="ECO:0000256" key="4">
    <source>
        <dbReference type="ARBA" id="ARBA00023136"/>
    </source>
</evidence>
<dbReference type="Proteomes" id="UP000053615">
    <property type="component" value="Unassembled WGS sequence"/>
</dbReference>
<dbReference type="PANTHER" id="PTHR24064">
    <property type="entry name" value="SOLUTE CARRIER FAMILY 22 MEMBER"/>
    <property type="match status" value="1"/>
</dbReference>
<dbReference type="EMBL" id="KK551885">
    <property type="protein sequence ID" value="KFP34023.1"/>
    <property type="molecule type" value="Genomic_DNA"/>
</dbReference>
<feature type="transmembrane region" description="Helical" evidence="5">
    <location>
        <begin position="43"/>
        <end position="61"/>
    </location>
</feature>
<accession>A0A091KD77</accession>
<comment type="subcellular location">
    <subcellularLocation>
        <location evidence="1">Membrane</location>
        <topology evidence="1">Multi-pass membrane protein</topology>
    </subcellularLocation>
</comment>
<dbReference type="InterPro" id="IPR020846">
    <property type="entry name" value="MFS_dom"/>
</dbReference>
<evidence type="ECO:0000256" key="2">
    <source>
        <dbReference type="ARBA" id="ARBA00022692"/>
    </source>
</evidence>
<feature type="transmembrane region" description="Helical" evidence="5">
    <location>
        <begin position="130"/>
        <end position="154"/>
    </location>
</feature>
<dbReference type="Gene3D" id="1.20.1250.20">
    <property type="entry name" value="MFS general substrate transporter like domains"/>
    <property type="match status" value="1"/>
</dbReference>
<gene>
    <name evidence="7" type="ORF">N325_08455</name>
</gene>
<dbReference type="AlphaFoldDB" id="A0A091KD77"/>
<dbReference type="GO" id="GO:0016020">
    <property type="term" value="C:membrane"/>
    <property type="evidence" value="ECO:0007669"/>
    <property type="project" value="UniProtKB-SubCell"/>
</dbReference>
<dbReference type="InterPro" id="IPR036259">
    <property type="entry name" value="MFS_trans_sf"/>
</dbReference>
<feature type="transmembrane region" description="Helical" evidence="5">
    <location>
        <begin position="302"/>
        <end position="321"/>
    </location>
</feature>
<dbReference type="PROSITE" id="PS50850">
    <property type="entry name" value="MFS"/>
    <property type="match status" value="1"/>
</dbReference>
<evidence type="ECO:0000256" key="3">
    <source>
        <dbReference type="ARBA" id="ARBA00022989"/>
    </source>
</evidence>
<feature type="transmembrane region" description="Helical" evidence="5">
    <location>
        <begin position="96"/>
        <end position="118"/>
    </location>
</feature>
<feature type="non-terminal residue" evidence="7">
    <location>
        <position position="1"/>
    </location>
</feature>
<name>A0A091KD77_COLST</name>
<keyword evidence="2 5" id="KW-0812">Transmembrane</keyword>
<evidence type="ECO:0000259" key="6">
    <source>
        <dbReference type="PROSITE" id="PS50850"/>
    </source>
</evidence>
<evidence type="ECO:0000256" key="5">
    <source>
        <dbReference type="SAM" id="Phobius"/>
    </source>
</evidence>
<dbReference type="PROSITE" id="PS00216">
    <property type="entry name" value="SUGAR_TRANSPORT_1"/>
    <property type="match status" value="1"/>
</dbReference>
<dbReference type="SUPFAM" id="SSF103473">
    <property type="entry name" value="MFS general substrate transporter"/>
    <property type="match status" value="1"/>
</dbReference>
<keyword evidence="3 5" id="KW-1133">Transmembrane helix</keyword>
<feature type="transmembrane region" description="Helical" evidence="5">
    <location>
        <begin position="73"/>
        <end position="90"/>
    </location>
</feature>
<proteinExistence type="predicted"/>
<evidence type="ECO:0000313" key="8">
    <source>
        <dbReference type="Proteomes" id="UP000053615"/>
    </source>
</evidence>
<sequence length="328" mass="37001">GSDVKLESLEQEPCLDGWEYSRDVYHSTIVSEWNLVCDNDWKGPLSTSLFFVGVLLGSFASGQLSDKFGRKNVLFATLAMQTGFSFIQVFSVNWEMFSVLFLLVGVGQISNYVAAFVLGTEILGKSIRVLFCTLGVCIFYAFGYMLLPLCAFFIRDWRMLLLALTLPGLLFIPLWWVIPESPRWLMSQGRFQEAEHIIRKAAKINGVTAPDVILDPSELQDFSSQKQQTYTILDLMKTRNILTITIMSVILWMIISVGYFGLSLDTPNLHGDVYVNCFLSAVIEVPAYIITWLLLRGFPRRYSMAAALFLGGCVLLFIQLVPSRMESL</sequence>
<organism evidence="7 8">
    <name type="scientific">Colius striatus</name>
    <name type="common">Speckled mousebird</name>
    <dbReference type="NCBI Taxonomy" id="57412"/>
    <lineage>
        <taxon>Eukaryota</taxon>
        <taxon>Metazoa</taxon>
        <taxon>Chordata</taxon>
        <taxon>Craniata</taxon>
        <taxon>Vertebrata</taxon>
        <taxon>Euteleostomi</taxon>
        <taxon>Archelosauria</taxon>
        <taxon>Archosauria</taxon>
        <taxon>Dinosauria</taxon>
        <taxon>Saurischia</taxon>
        <taxon>Theropoda</taxon>
        <taxon>Coelurosauria</taxon>
        <taxon>Aves</taxon>
        <taxon>Neognathae</taxon>
        <taxon>Neoaves</taxon>
        <taxon>Telluraves</taxon>
        <taxon>Coraciimorphae</taxon>
        <taxon>Coliiformes</taxon>
        <taxon>Coliidae</taxon>
        <taxon>Colius</taxon>
    </lineage>
</organism>
<dbReference type="Pfam" id="PF00083">
    <property type="entry name" value="Sugar_tr"/>
    <property type="match status" value="1"/>
</dbReference>
<dbReference type="InterPro" id="IPR005829">
    <property type="entry name" value="Sugar_transporter_CS"/>
</dbReference>
<evidence type="ECO:0000313" key="7">
    <source>
        <dbReference type="EMBL" id="KFP34023.1"/>
    </source>
</evidence>
<protein>
    <submittedName>
        <fullName evidence="7">Solute carrier family 22 member 5</fullName>
    </submittedName>
</protein>
<keyword evidence="8" id="KW-1185">Reference proteome</keyword>
<evidence type="ECO:0000256" key="1">
    <source>
        <dbReference type="ARBA" id="ARBA00004141"/>
    </source>
</evidence>
<keyword evidence="4 5" id="KW-0472">Membrane</keyword>
<feature type="transmembrane region" description="Helical" evidence="5">
    <location>
        <begin position="160"/>
        <end position="178"/>
    </location>
</feature>
<feature type="domain" description="Major facilitator superfamily (MFS) profile" evidence="6">
    <location>
        <begin position="1"/>
        <end position="328"/>
    </location>
</feature>